<name>A0A446C9L1_9BURK</name>
<dbReference type="PROSITE" id="PS51257">
    <property type="entry name" value="PROKAR_LIPOPROTEIN"/>
    <property type="match status" value="1"/>
</dbReference>
<dbReference type="SUPFAM" id="SSF53850">
    <property type="entry name" value="Periplasmic binding protein-like II"/>
    <property type="match status" value="1"/>
</dbReference>
<dbReference type="Proteomes" id="UP000289184">
    <property type="component" value="Unassembled WGS sequence"/>
</dbReference>
<dbReference type="InterPro" id="IPR005064">
    <property type="entry name" value="BUG"/>
</dbReference>
<dbReference type="Pfam" id="PF03401">
    <property type="entry name" value="TctC"/>
    <property type="match status" value="1"/>
</dbReference>
<keyword evidence="4" id="KW-1185">Reference proteome</keyword>
<reference evidence="3 4" key="1">
    <citation type="submission" date="2018-07" db="EMBL/GenBank/DDBJ databases">
        <authorList>
            <person name="Peeters C."/>
        </authorList>
    </citation>
    <scope>NUCLEOTIDE SEQUENCE [LARGE SCALE GENOMIC DNA]</scope>
    <source>
        <strain evidence="3 4">LMG 3411</strain>
    </source>
</reference>
<dbReference type="Gene3D" id="3.40.190.150">
    <property type="entry name" value="Bordetella uptake gene, domain 1"/>
    <property type="match status" value="1"/>
</dbReference>
<organism evidence="3 4">
    <name type="scientific">Achromobacter agilis</name>
    <dbReference type="NCBI Taxonomy" id="1353888"/>
    <lineage>
        <taxon>Bacteria</taxon>
        <taxon>Pseudomonadati</taxon>
        <taxon>Pseudomonadota</taxon>
        <taxon>Betaproteobacteria</taxon>
        <taxon>Burkholderiales</taxon>
        <taxon>Alcaligenaceae</taxon>
        <taxon>Achromobacter</taxon>
    </lineage>
</organism>
<evidence type="ECO:0000256" key="2">
    <source>
        <dbReference type="SAM" id="SignalP"/>
    </source>
</evidence>
<dbReference type="PANTHER" id="PTHR42928:SF5">
    <property type="entry name" value="BLR1237 PROTEIN"/>
    <property type="match status" value="1"/>
</dbReference>
<dbReference type="EMBL" id="UFQB01000005">
    <property type="protein sequence ID" value="SSW64431.1"/>
    <property type="molecule type" value="Genomic_DNA"/>
</dbReference>
<dbReference type="CDD" id="cd13578">
    <property type="entry name" value="PBP2_Bug27"/>
    <property type="match status" value="1"/>
</dbReference>
<evidence type="ECO:0000313" key="3">
    <source>
        <dbReference type="EMBL" id="SSW64431.1"/>
    </source>
</evidence>
<proteinExistence type="inferred from homology"/>
<feature type="chain" id="PRO_5019349509" description="Tripartite tricarboxylate transporter family receptor" evidence="2">
    <location>
        <begin position="26"/>
        <end position="324"/>
    </location>
</feature>
<dbReference type="PIRSF" id="PIRSF017082">
    <property type="entry name" value="YflP"/>
    <property type="match status" value="1"/>
</dbReference>
<protein>
    <recommendedName>
        <fullName evidence="5">Tripartite tricarboxylate transporter family receptor</fullName>
    </recommendedName>
</protein>
<dbReference type="PANTHER" id="PTHR42928">
    <property type="entry name" value="TRICARBOXYLATE-BINDING PROTEIN"/>
    <property type="match status" value="1"/>
</dbReference>
<evidence type="ECO:0000256" key="1">
    <source>
        <dbReference type="ARBA" id="ARBA00006987"/>
    </source>
</evidence>
<feature type="signal peptide" evidence="2">
    <location>
        <begin position="1"/>
        <end position="25"/>
    </location>
</feature>
<dbReference type="AlphaFoldDB" id="A0A446C9L1"/>
<gene>
    <name evidence="3" type="ORF">AGI3411_01529</name>
</gene>
<dbReference type="OrthoDB" id="8678477at2"/>
<evidence type="ECO:0000313" key="4">
    <source>
        <dbReference type="Proteomes" id="UP000289184"/>
    </source>
</evidence>
<dbReference type="Gene3D" id="3.40.190.10">
    <property type="entry name" value="Periplasmic binding protein-like II"/>
    <property type="match status" value="1"/>
</dbReference>
<keyword evidence="2" id="KW-0732">Signal</keyword>
<accession>A0A446C9L1</accession>
<comment type="similarity">
    <text evidence="1">Belongs to the UPF0065 (bug) family.</text>
</comment>
<dbReference type="RefSeq" id="WP_129526790.1">
    <property type="nucleotide sequence ID" value="NZ_UFQB01000005.1"/>
</dbReference>
<sequence>MNISLRKLCATTSLLFFACCGAAQADYPDKPVRLIVPYAAGGSTDSTARLVAKSLAQRLGQPFVVENRAGAGGMIGQDMVAKAPADGYTLLFSAAGPLTVTPHAYPKLPYEAIDSFTPVKLIAQSPLVLVANPDTGLKTVRDLVRAARAQPGKLTYASFGNGSAAHLAGELFKSIEQVDIVHIPYKGSSPGLVDVISGQVDVMFDVLVSALPHVQSGKLVPLAITLSNRSPLMPDVPTMQESGVDGFEAGTWFAVLGPREMPAGIVTRLSQALDETLKTPDFQQAMAAQGAEVATGTPDSFARFFRAQYDKWGKIAHMAGIKVE</sequence>
<evidence type="ECO:0008006" key="5">
    <source>
        <dbReference type="Google" id="ProtNLM"/>
    </source>
</evidence>
<dbReference type="InterPro" id="IPR042100">
    <property type="entry name" value="Bug_dom1"/>
</dbReference>